<evidence type="ECO:0000313" key="3">
    <source>
        <dbReference type="EMBL" id="EQD67538.1"/>
    </source>
</evidence>
<dbReference type="Gene3D" id="2.130.10.10">
    <property type="entry name" value="YVTN repeat-like/Quinoprotein amine dehydrogenase"/>
    <property type="match status" value="1"/>
</dbReference>
<protein>
    <submittedName>
        <fullName evidence="3">YVTN beta-propeller repeat-containing protein</fullName>
    </submittedName>
</protein>
<dbReference type="AlphaFoldDB" id="T1BG15"/>
<evidence type="ECO:0000259" key="2">
    <source>
        <dbReference type="Pfam" id="PF21783"/>
    </source>
</evidence>
<evidence type="ECO:0000256" key="1">
    <source>
        <dbReference type="ARBA" id="ARBA00022729"/>
    </source>
</evidence>
<reference evidence="3" key="1">
    <citation type="submission" date="2013-08" db="EMBL/GenBank/DDBJ databases">
        <authorList>
            <person name="Mendez C."/>
            <person name="Richter M."/>
            <person name="Ferrer M."/>
            <person name="Sanchez J."/>
        </authorList>
    </citation>
    <scope>NUCLEOTIDE SEQUENCE</scope>
</reference>
<dbReference type="EMBL" id="AUZX01005517">
    <property type="protein sequence ID" value="EQD67538.1"/>
    <property type="molecule type" value="Genomic_DNA"/>
</dbReference>
<feature type="domain" description="YNCE-like beta-propeller" evidence="2">
    <location>
        <begin position="3"/>
        <end position="187"/>
    </location>
</feature>
<gene>
    <name evidence="3" type="ORF">B1A_07679</name>
</gene>
<dbReference type="InterPro" id="IPR048433">
    <property type="entry name" value="YNCE-like_beta-prop"/>
</dbReference>
<dbReference type="SUPFAM" id="SSF50974">
    <property type="entry name" value="Nitrous oxide reductase, N-terminal domain"/>
    <property type="match status" value="1"/>
</dbReference>
<dbReference type="PANTHER" id="PTHR47197">
    <property type="entry name" value="PROTEIN NIRF"/>
    <property type="match status" value="1"/>
</dbReference>
<proteinExistence type="predicted"/>
<feature type="non-terminal residue" evidence="3">
    <location>
        <position position="1"/>
    </location>
</feature>
<dbReference type="InterPro" id="IPR011045">
    <property type="entry name" value="N2O_reductase_N"/>
</dbReference>
<feature type="non-terminal residue" evidence="3">
    <location>
        <position position="203"/>
    </location>
</feature>
<comment type="caution">
    <text evidence="3">The sequence shown here is derived from an EMBL/GenBank/DDBJ whole genome shotgun (WGS) entry which is preliminary data.</text>
</comment>
<reference evidence="3" key="2">
    <citation type="journal article" date="2014" name="ISME J.">
        <title>Microbial stratification in low pH oxic and suboxic macroscopic growths along an acid mine drainage.</title>
        <authorList>
            <person name="Mendez-Garcia C."/>
            <person name="Mesa V."/>
            <person name="Sprenger R.R."/>
            <person name="Richter M."/>
            <person name="Diez M.S."/>
            <person name="Solano J."/>
            <person name="Bargiela R."/>
            <person name="Golyshina O.V."/>
            <person name="Manteca A."/>
            <person name="Ramos J.L."/>
            <person name="Gallego J.R."/>
            <person name="Llorente I."/>
            <person name="Martins Dos Santos V.A."/>
            <person name="Jensen O.N."/>
            <person name="Pelaez A.I."/>
            <person name="Sanchez J."/>
            <person name="Ferrer M."/>
        </authorList>
    </citation>
    <scope>NUCLEOTIDE SEQUENCE</scope>
</reference>
<dbReference type="InterPro" id="IPR051200">
    <property type="entry name" value="Host-pathogen_enzymatic-act"/>
</dbReference>
<name>T1BG15_9ZZZZ</name>
<accession>T1BG15</accession>
<dbReference type="Pfam" id="PF21783">
    <property type="entry name" value="YNCE"/>
    <property type="match status" value="1"/>
</dbReference>
<sequence length="203" mass="22532">AEVVVVLNSGEGTITRIDRQTYQPMDHFYVGREPHHLMSLPDNSALIVANAVSNDLVFLNPKTGDILRRLTRISDPYQIGFSPDKHWFVANSLRLDRVDVYDAHDFHLVKRFELASMPSHMAFSPDSSTVFVTLQGSDQLAAIDLHALKVKWIIPIGKTPAGVILTPDGKHLLVGIMGLNEVAVVDYKIAQIIKHIPAGQRHA</sequence>
<organism evidence="3">
    <name type="scientific">mine drainage metagenome</name>
    <dbReference type="NCBI Taxonomy" id="410659"/>
    <lineage>
        <taxon>unclassified sequences</taxon>
        <taxon>metagenomes</taxon>
        <taxon>ecological metagenomes</taxon>
    </lineage>
</organism>
<dbReference type="InterPro" id="IPR015943">
    <property type="entry name" value="WD40/YVTN_repeat-like_dom_sf"/>
</dbReference>
<keyword evidence="1" id="KW-0732">Signal</keyword>
<dbReference type="PANTHER" id="PTHR47197:SF3">
    <property type="entry name" value="DIHYDRO-HEME D1 DEHYDROGENASE"/>
    <property type="match status" value="1"/>
</dbReference>